<accession>A0A4W3GNM0</accession>
<name>A0A4W3GNM0_CALMI</name>
<dbReference type="Ensembl" id="ENSCMIT00000004726.1">
    <property type="protein sequence ID" value="ENSCMIP00000004560.1"/>
    <property type="gene ID" value="ENSCMIG00000002698.1"/>
</dbReference>
<dbReference type="GO" id="GO:0008643">
    <property type="term" value="P:carbohydrate transport"/>
    <property type="evidence" value="ECO:0007669"/>
    <property type="project" value="InterPro"/>
</dbReference>
<keyword evidence="5 8" id="KW-0812">Transmembrane</keyword>
<dbReference type="Pfam" id="PF13347">
    <property type="entry name" value="MFS_2"/>
    <property type="match status" value="1"/>
</dbReference>
<feature type="transmembrane region" description="Helical" evidence="8">
    <location>
        <begin position="348"/>
        <end position="367"/>
    </location>
</feature>
<sequence>SGCFHLLIRSKCNLSILLLFPQKQKAESLSVCRKLCFAMGGAPYQMTGNAIGFFLQIFLLDVVQMEAFYASLILFTGRVWDAFTDPIVGFLVSKSRRTRFGKLLPWIIFSMPCGVAAYFLLWFSPSYTMSSAYSFIWYLVTYCAFHTCMSCFHVPYSALTMFLGGDQKDRDSATAFRMGVEIVATLAGAAIQGQIVGVYHAQTAESCRLSQNQSINSTWLLGNSLDSTKRAYILAAAVIGGLYFICSMILFLGVKELAGSLASKNQVAVSYLTGLKLVMNHKPYVSLTFGFLFISLAFQLVQGNFALFCTHAAGLGHHFQHIVLIILVSAALTVPFWQWVLMKFGKKTALFVGLIWYIPPLITIALVNRNLSLITVMAVPAGASLAVAFLLPWSMLPDVVDDFRAKHPHCLDLEALFYSFYVFFTKFAAGASLGFSTLCLHFSGYRAGTCSHSPTVAITLRVLIAPIPITLLLIGLVIFYFYPINETRRKQLKVELEAVM</sequence>
<feature type="transmembrane region" description="Helical" evidence="8">
    <location>
        <begin position="284"/>
        <end position="301"/>
    </location>
</feature>
<comment type="subcellular location">
    <subcellularLocation>
        <location evidence="1">Cell membrane</location>
        <topology evidence="1">Multi-pass membrane protein</topology>
    </subcellularLocation>
</comment>
<dbReference type="InterPro" id="IPR036259">
    <property type="entry name" value="MFS_trans_sf"/>
</dbReference>
<dbReference type="InParanoid" id="A0A4W3GNM0"/>
<feature type="transmembrane region" description="Helical" evidence="8">
    <location>
        <begin position="135"/>
        <end position="159"/>
    </location>
</feature>
<keyword evidence="4" id="KW-1003">Cell membrane</keyword>
<dbReference type="STRING" id="7868.ENSCMIP00000004560"/>
<evidence type="ECO:0000256" key="6">
    <source>
        <dbReference type="ARBA" id="ARBA00022989"/>
    </source>
</evidence>
<feature type="transmembrane region" description="Helical" evidence="8">
    <location>
        <begin position="321"/>
        <end position="341"/>
    </location>
</feature>
<dbReference type="InterPro" id="IPR039672">
    <property type="entry name" value="MFS_2"/>
</dbReference>
<dbReference type="GO" id="GO:0015293">
    <property type="term" value="F:symporter activity"/>
    <property type="evidence" value="ECO:0007669"/>
    <property type="project" value="InterPro"/>
</dbReference>
<reference evidence="10" key="3">
    <citation type="journal article" date="2014" name="Nature">
        <title>Elephant shark genome provides unique insights into gnathostome evolution.</title>
        <authorList>
            <consortium name="International Elephant Shark Genome Sequencing Consortium"/>
            <person name="Venkatesh B."/>
            <person name="Lee A.P."/>
            <person name="Ravi V."/>
            <person name="Maurya A.K."/>
            <person name="Lian M.M."/>
            <person name="Swann J.B."/>
            <person name="Ohta Y."/>
            <person name="Flajnik M.F."/>
            <person name="Sutoh Y."/>
            <person name="Kasahara M."/>
            <person name="Hoon S."/>
            <person name="Gangu V."/>
            <person name="Roy S.W."/>
            <person name="Irimia M."/>
            <person name="Korzh V."/>
            <person name="Kondrychyn I."/>
            <person name="Lim Z.W."/>
            <person name="Tay B.H."/>
            <person name="Tohari S."/>
            <person name="Kong K.W."/>
            <person name="Ho S."/>
            <person name="Lorente-Galdos B."/>
            <person name="Quilez J."/>
            <person name="Marques-Bonet T."/>
            <person name="Raney B.J."/>
            <person name="Ingham P.W."/>
            <person name="Tay A."/>
            <person name="Hillier L.W."/>
            <person name="Minx P."/>
            <person name="Boehm T."/>
            <person name="Wilson R.K."/>
            <person name="Brenner S."/>
            <person name="Warren W.C."/>
        </authorList>
    </citation>
    <scope>NUCLEOTIDE SEQUENCE [LARGE SCALE GENOMIC DNA]</scope>
</reference>
<dbReference type="PANTHER" id="PTHR11328">
    <property type="entry name" value="MAJOR FACILITATOR SUPERFAMILY DOMAIN-CONTAINING PROTEIN"/>
    <property type="match status" value="1"/>
</dbReference>
<evidence type="ECO:0000313" key="9">
    <source>
        <dbReference type="Ensembl" id="ENSCMIP00000004560.1"/>
    </source>
</evidence>
<feature type="transmembrane region" description="Helical" evidence="8">
    <location>
        <begin position="458"/>
        <end position="482"/>
    </location>
</feature>
<evidence type="ECO:0000256" key="7">
    <source>
        <dbReference type="ARBA" id="ARBA00023136"/>
    </source>
</evidence>
<evidence type="ECO:0000256" key="3">
    <source>
        <dbReference type="ARBA" id="ARBA00022448"/>
    </source>
</evidence>
<keyword evidence="10" id="KW-1185">Reference proteome</keyword>
<evidence type="ECO:0000256" key="8">
    <source>
        <dbReference type="SAM" id="Phobius"/>
    </source>
</evidence>
<dbReference type="Proteomes" id="UP000314986">
    <property type="component" value="Unassembled WGS sequence"/>
</dbReference>
<feature type="transmembrane region" description="Helical" evidence="8">
    <location>
        <begin position="180"/>
        <end position="201"/>
    </location>
</feature>
<evidence type="ECO:0000256" key="5">
    <source>
        <dbReference type="ARBA" id="ARBA00022692"/>
    </source>
</evidence>
<feature type="transmembrane region" description="Helical" evidence="8">
    <location>
        <begin position="231"/>
        <end position="254"/>
    </location>
</feature>
<dbReference type="GeneTree" id="ENSGT00390000005318"/>
<evidence type="ECO:0000256" key="4">
    <source>
        <dbReference type="ARBA" id="ARBA00022475"/>
    </source>
</evidence>
<evidence type="ECO:0000256" key="2">
    <source>
        <dbReference type="ARBA" id="ARBA00008335"/>
    </source>
</evidence>
<proteinExistence type="inferred from homology"/>
<evidence type="ECO:0000313" key="10">
    <source>
        <dbReference type="Proteomes" id="UP000314986"/>
    </source>
</evidence>
<comment type="similarity">
    <text evidence="2">Belongs to the major facilitator superfamily.</text>
</comment>
<dbReference type="AlphaFoldDB" id="A0A4W3GNM0"/>
<protein>
    <submittedName>
        <fullName evidence="9">Major facilitator superfamily domain containing 2a-like 2</fullName>
    </submittedName>
</protein>
<feature type="transmembrane region" description="Helical" evidence="8">
    <location>
        <begin position="415"/>
        <end position="438"/>
    </location>
</feature>
<reference evidence="9" key="4">
    <citation type="submission" date="2025-08" db="UniProtKB">
        <authorList>
            <consortium name="Ensembl"/>
        </authorList>
    </citation>
    <scope>IDENTIFICATION</scope>
</reference>
<keyword evidence="6 8" id="KW-1133">Transmembrane helix</keyword>
<dbReference type="FunFam" id="1.20.1250.20:FF:000183">
    <property type="entry name" value="sodium-dependent lysophosphatidylcholine symporter 1 isoform X2"/>
    <property type="match status" value="1"/>
</dbReference>
<reference evidence="9" key="5">
    <citation type="submission" date="2025-09" db="UniProtKB">
        <authorList>
            <consortium name="Ensembl"/>
        </authorList>
    </citation>
    <scope>IDENTIFICATION</scope>
</reference>
<dbReference type="GO" id="GO:0005886">
    <property type="term" value="C:plasma membrane"/>
    <property type="evidence" value="ECO:0007669"/>
    <property type="project" value="UniProtKB-SubCell"/>
</dbReference>
<feature type="transmembrane region" description="Helical" evidence="8">
    <location>
        <begin position="373"/>
        <end position="394"/>
    </location>
</feature>
<dbReference type="PANTHER" id="PTHR11328:SF31">
    <property type="entry name" value="SODIUM-DEPENDENT LYSOPHOSPHATIDYLCHOLINE SYMPORTER 1 ISOFORM X1-RELATED"/>
    <property type="match status" value="1"/>
</dbReference>
<dbReference type="Gene3D" id="1.20.1250.20">
    <property type="entry name" value="MFS general substrate transporter like domains"/>
    <property type="match status" value="1"/>
</dbReference>
<keyword evidence="3" id="KW-0813">Transport</keyword>
<feature type="transmembrane region" description="Helical" evidence="8">
    <location>
        <begin position="103"/>
        <end position="123"/>
    </location>
</feature>
<reference evidence="10" key="2">
    <citation type="journal article" date="2007" name="PLoS Biol.">
        <title>Survey sequencing and comparative analysis of the elephant shark (Callorhinchus milii) genome.</title>
        <authorList>
            <person name="Venkatesh B."/>
            <person name="Kirkness E.F."/>
            <person name="Loh Y.H."/>
            <person name="Halpern A.L."/>
            <person name="Lee A.P."/>
            <person name="Johnson J."/>
            <person name="Dandona N."/>
            <person name="Viswanathan L.D."/>
            <person name="Tay A."/>
            <person name="Venter J.C."/>
            <person name="Strausberg R.L."/>
            <person name="Brenner S."/>
        </authorList>
    </citation>
    <scope>NUCLEOTIDE SEQUENCE [LARGE SCALE GENOMIC DNA]</scope>
</reference>
<evidence type="ECO:0000256" key="1">
    <source>
        <dbReference type="ARBA" id="ARBA00004651"/>
    </source>
</evidence>
<dbReference type="SUPFAM" id="SSF103473">
    <property type="entry name" value="MFS general substrate transporter"/>
    <property type="match status" value="1"/>
</dbReference>
<keyword evidence="7 8" id="KW-0472">Membrane</keyword>
<organism evidence="9 10">
    <name type="scientific">Callorhinchus milii</name>
    <name type="common">Ghost shark</name>
    <dbReference type="NCBI Taxonomy" id="7868"/>
    <lineage>
        <taxon>Eukaryota</taxon>
        <taxon>Metazoa</taxon>
        <taxon>Chordata</taxon>
        <taxon>Craniata</taxon>
        <taxon>Vertebrata</taxon>
        <taxon>Chondrichthyes</taxon>
        <taxon>Holocephali</taxon>
        <taxon>Chimaeriformes</taxon>
        <taxon>Callorhinchidae</taxon>
        <taxon>Callorhinchus</taxon>
    </lineage>
</organism>
<reference evidence="10" key="1">
    <citation type="journal article" date="2006" name="Science">
        <title>Ancient noncoding elements conserved in the human genome.</title>
        <authorList>
            <person name="Venkatesh B."/>
            <person name="Kirkness E.F."/>
            <person name="Loh Y.H."/>
            <person name="Halpern A.L."/>
            <person name="Lee A.P."/>
            <person name="Johnson J."/>
            <person name="Dandona N."/>
            <person name="Viswanathan L.D."/>
            <person name="Tay A."/>
            <person name="Venter J.C."/>
            <person name="Strausberg R.L."/>
            <person name="Brenner S."/>
        </authorList>
    </citation>
    <scope>NUCLEOTIDE SEQUENCE [LARGE SCALE GENOMIC DNA]</scope>
</reference>